<dbReference type="Proteomes" id="UP000244336">
    <property type="component" value="Chromosome 9"/>
</dbReference>
<reference evidence="1 2" key="1">
    <citation type="submission" date="2018-04" db="EMBL/GenBank/DDBJ databases">
        <title>WGS assembly of Panicum hallii var. hallii HAL2.</title>
        <authorList>
            <person name="Lovell J."/>
            <person name="Jenkins J."/>
            <person name="Lowry D."/>
            <person name="Mamidi S."/>
            <person name="Sreedasyam A."/>
            <person name="Weng X."/>
            <person name="Barry K."/>
            <person name="Bonette J."/>
            <person name="Campitelli B."/>
            <person name="Daum C."/>
            <person name="Gordon S."/>
            <person name="Gould B."/>
            <person name="Lipzen A."/>
            <person name="MacQueen A."/>
            <person name="Palacio-Mejia J."/>
            <person name="Plott C."/>
            <person name="Shakirov E."/>
            <person name="Shu S."/>
            <person name="Yoshinaga Y."/>
            <person name="Zane M."/>
            <person name="Rokhsar D."/>
            <person name="Grimwood J."/>
            <person name="Schmutz J."/>
            <person name="Juenger T."/>
        </authorList>
    </citation>
    <scope>NUCLEOTIDE SEQUENCE [LARGE SCALE GENOMIC DNA]</scope>
    <source>
        <strain evidence="2">cv. HAL2</strain>
    </source>
</reference>
<accession>A0A2T7C2T0</accession>
<gene>
    <name evidence="1" type="ORF">GQ55_9G136600</name>
</gene>
<dbReference type="EMBL" id="CM009757">
    <property type="protein sequence ID" value="PUZ37646.1"/>
    <property type="molecule type" value="Genomic_DNA"/>
</dbReference>
<keyword evidence="2" id="KW-1185">Reference proteome</keyword>
<dbReference type="OrthoDB" id="10457418at2759"/>
<organism evidence="1 2">
    <name type="scientific">Panicum hallii var. hallii</name>
    <dbReference type="NCBI Taxonomy" id="1504633"/>
    <lineage>
        <taxon>Eukaryota</taxon>
        <taxon>Viridiplantae</taxon>
        <taxon>Streptophyta</taxon>
        <taxon>Embryophyta</taxon>
        <taxon>Tracheophyta</taxon>
        <taxon>Spermatophyta</taxon>
        <taxon>Magnoliopsida</taxon>
        <taxon>Liliopsida</taxon>
        <taxon>Poales</taxon>
        <taxon>Poaceae</taxon>
        <taxon>PACMAD clade</taxon>
        <taxon>Panicoideae</taxon>
        <taxon>Panicodae</taxon>
        <taxon>Paniceae</taxon>
        <taxon>Panicinae</taxon>
        <taxon>Panicum</taxon>
        <taxon>Panicum sect. Panicum</taxon>
    </lineage>
</organism>
<evidence type="ECO:0000313" key="1">
    <source>
        <dbReference type="EMBL" id="PUZ37646.1"/>
    </source>
</evidence>
<proteinExistence type="predicted"/>
<dbReference type="Gramene" id="PUZ37646">
    <property type="protein sequence ID" value="PUZ37646"/>
    <property type="gene ID" value="GQ55_9G136600"/>
</dbReference>
<dbReference type="AlphaFoldDB" id="A0A2T7C2T0"/>
<name>A0A2T7C2T0_9POAL</name>
<evidence type="ECO:0000313" key="2">
    <source>
        <dbReference type="Proteomes" id="UP000244336"/>
    </source>
</evidence>
<protein>
    <submittedName>
        <fullName evidence="1">Uncharacterized protein</fullName>
    </submittedName>
</protein>
<sequence length="94" mass="10617">MIMHDAYNRAPAACLRVLLIHEPDDGNSGRIHCTFPSFGSSTPRDTRPWGRSWHLRGEPGGDRANPIFPRGQRWLLKAMGIRQPGDRGPWDATR</sequence>